<dbReference type="Gene3D" id="2.40.30.170">
    <property type="match status" value="1"/>
</dbReference>
<evidence type="ECO:0000259" key="5">
    <source>
        <dbReference type="Pfam" id="PF25990"/>
    </source>
</evidence>
<sequence>MKLLNFFKKRKKLSIFLIILLLALLISIFMPKPDKTPLVATTPLSKGEITKTADVSGKIEANDSAEITAPYNFKITSICVKEGDFVKAGQVLATLDSQSLVDEITLLKQDIAADEMRLNESYQELNYINKSTDSLKLNIENAKQKYEQAVTNLNRQKELLDAGAVAQIDYENAQNEVTAADIAVKQAEEALAKAQTDIQSQVHSATPKESTKIMLASKKTQLAQKQAKLSDLSIKSPIDGTVTRVYSKVGRLAQDTEDHKPMFVIEDESATYLSAKVGEYDISKVKEGQQVKITSNVLDKDSITGVVERISPTAEQKINSTSMVVPVKILVTQPDSRLITGVDAKGTITISTKNDIFIASFDSIGIDDDKNYIYTVENGSLKKIYVTQGLDSDFNVEIISNELKEGMPIVSPIEETYTDGMKVNIATENENAKVQTKTEENTK</sequence>
<dbReference type="Pfam" id="PF25984">
    <property type="entry name" value="BSH_YknX"/>
    <property type="match status" value="1"/>
</dbReference>
<dbReference type="InterPro" id="IPR058636">
    <property type="entry name" value="Beta-barrel_YknX"/>
</dbReference>
<dbReference type="RefSeq" id="WP_068914040.1">
    <property type="nucleotide sequence ID" value="NZ_MBEW02000021.1"/>
</dbReference>
<evidence type="ECO:0000256" key="3">
    <source>
        <dbReference type="SAM" id="Coils"/>
    </source>
</evidence>
<dbReference type="SUPFAM" id="SSF51230">
    <property type="entry name" value="Single hybrid motif"/>
    <property type="match status" value="1"/>
</dbReference>
<dbReference type="InterPro" id="IPR050465">
    <property type="entry name" value="UPF0194_transport"/>
</dbReference>
<dbReference type="Pfam" id="PF25990">
    <property type="entry name" value="Beta-barrel_YknX"/>
    <property type="match status" value="1"/>
</dbReference>
<reference evidence="6 7" key="1">
    <citation type="journal article" date="2016" name="Genome Announc.">
        <title>Draft Genome Sequence of Criibacterium bergeronii gen. nov., sp. nov., Strain CCRI-22567T, Isolated from a Vaginal Sample from a Woman with Bacterial Vaginosis.</title>
        <authorList>
            <person name="Maheux A.F."/>
            <person name="Berube E."/>
            <person name="Boudreau D.K."/>
            <person name="Raymond F."/>
            <person name="Corbeil J."/>
            <person name="Roy P.H."/>
            <person name="Boissinot M."/>
            <person name="Omar R.F."/>
        </authorList>
    </citation>
    <scope>NUCLEOTIDE SEQUENCE [LARGE SCALE GENOMIC DNA]</scope>
    <source>
        <strain evidence="6 7">CCRI-22567</strain>
    </source>
</reference>
<comment type="subcellular location">
    <subcellularLocation>
        <location evidence="1">Cell envelope</location>
    </subcellularLocation>
</comment>
<keyword evidence="2 3" id="KW-0175">Coiled coil</keyword>
<dbReference type="PANTHER" id="PTHR32347">
    <property type="entry name" value="EFFLUX SYSTEM COMPONENT YKNX-RELATED"/>
    <property type="match status" value="1"/>
</dbReference>
<dbReference type="STRING" id="1871336.BBG48_05405"/>
<proteinExistence type="predicted"/>
<dbReference type="AlphaFoldDB" id="A0A371IJW0"/>
<dbReference type="InterPro" id="IPR011053">
    <property type="entry name" value="Single_hybrid_motif"/>
</dbReference>
<dbReference type="Gene3D" id="1.10.287.470">
    <property type="entry name" value="Helix hairpin bin"/>
    <property type="match status" value="1"/>
</dbReference>
<dbReference type="InterPro" id="IPR058639">
    <property type="entry name" value="BSH_YknX-like"/>
</dbReference>
<organism evidence="6 7">
    <name type="scientific">Criibacterium bergeronii</name>
    <dbReference type="NCBI Taxonomy" id="1871336"/>
    <lineage>
        <taxon>Bacteria</taxon>
        <taxon>Bacillati</taxon>
        <taxon>Bacillota</taxon>
        <taxon>Clostridia</taxon>
        <taxon>Peptostreptococcales</taxon>
        <taxon>Filifactoraceae</taxon>
        <taxon>Criibacterium</taxon>
    </lineage>
</organism>
<evidence type="ECO:0000256" key="2">
    <source>
        <dbReference type="ARBA" id="ARBA00023054"/>
    </source>
</evidence>
<gene>
    <name evidence="6" type="ORF">BBG48_008320</name>
</gene>
<dbReference type="SUPFAM" id="SSF111369">
    <property type="entry name" value="HlyD-like secretion proteins"/>
    <property type="match status" value="1"/>
</dbReference>
<dbReference type="EMBL" id="MBEW02000021">
    <property type="protein sequence ID" value="RDY20756.1"/>
    <property type="molecule type" value="Genomic_DNA"/>
</dbReference>
<dbReference type="SUPFAM" id="SSF56954">
    <property type="entry name" value="Outer membrane efflux proteins (OEP)"/>
    <property type="match status" value="1"/>
</dbReference>
<protein>
    <submittedName>
        <fullName evidence="6">HlyD family efflux transporter periplasmic adaptor subunit</fullName>
    </submittedName>
</protein>
<dbReference type="Proteomes" id="UP000093352">
    <property type="component" value="Unassembled WGS sequence"/>
</dbReference>
<evidence type="ECO:0000259" key="4">
    <source>
        <dbReference type="Pfam" id="PF25984"/>
    </source>
</evidence>
<keyword evidence="7" id="KW-1185">Reference proteome</keyword>
<evidence type="ECO:0000313" key="7">
    <source>
        <dbReference type="Proteomes" id="UP000093352"/>
    </source>
</evidence>
<dbReference type="Gene3D" id="2.40.50.100">
    <property type="match status" value="1"/>
</dbReference>
<feature type="domain" description="YknX-like barrel-sandwich hybrid" evidence="4">
    <location>
        <begin position="74"/>
        <end position="262"/>
    </location>
</feature>
<feature type="domain" description="YknX-like beta-barrel" evidence="5">
    <location>
        <begin position="274"/>
        <end position="342"/>
    </location>
</feature>
<dbReference type="PANTHER" id="PTHR32347:SF14">
    <property type="entry name" value="EFFLUX SYSTEM COMPONENT YKNX-RELATED"/>
    <property type="match status" value="1"/>
</dbReference>
<evidence type="ECO:0000313" key="6">
    <source>
        <dbReference type="EMBL" id="RDY20756.1"/>
    </source>
</evidence>
<name>A0A371IJW0_9FIRM</name>
<accession>A0A371IJW0</accession>
<dbReference type="PRINTS" id="PR01490">
    <property type="entry name" value="RTXTOXIND"/>
</dbReference>
<dbReference type="GO" id="GO:0030313">
    <property type="term" value="C:cell envelope"/>
    <property type="evidence" value="ECO:0007669"/>
    <property type="project" value="UniProtKB-SubCell"/>
</dbReference>
<feature type="coiled-coil region" evidence="3">
    <location>
        <begin position="132"/>
        <end position="235"/>
    </location>
</feature>
<evidence type="ECO:0000256" key="1">
    <source>
        <dbReference type="ARBA" id="ARBA00004196"/>
    </source>
</evidence>
<comment type="caution">
    <text evidence="6">The sequence shown here is derived from an EMBL/GenBank/DDBJ whole genome shotgun (WGS) entry which is preliminary data.</text>
</comment>